<gene>
    <name evidence="2" type="ORF">KHA90_04415</name>
</gene>
<dbReference type="RefSeq" id="WP_213295849.1">
    <property type="nucleotide sequence ID" value="NZ_JAGYVZ010000003.1"/>
</dbReference>
<feature type="transmembrane region" description="Helical" evidence="1">
    <location>
        <begin position="22"/>
        <end position="44"/>
    </location>
</feature>
<reference evidence="2 3" key="1">
    <citation type="journal article" date="2018" name="Int. J. Syst. Evol. Microbiol.">
        <title>Flavobacterium chryseum sp. nov. and Flavobacterium psychroterrae sp. nov., novel environmental bacteria isolated from Antarctica.</title>
        <authorList>
            <person name="Kralova S."/>
            <person name="Svec P."/>
            <person name="Busse H.J."/>
            <person name="Stankova E."/>
            <person name="Vaczi P."/>
            <person name="Sedlacek I."/>
        </authorList>
    </citation>
    <scope>NUCLEOTIDE SEQUENCE [LARGE SCALE GENOMIC DNA]</scope>
    <source>
        <strain evidence="2 3">CCM 8827</strain>
    </source>
</reference>
<protein>
    <submittedName>
        <fullName evidence="2">Uncharacterized protein</fullName>
    </submittedName>
</protein>
<feature type="transmembrane region" description="Helical" evidence="1">
    <location>
        <begin position="56"/>
        <end position="79"/>
    </location>
</feature>
<sequence>MEFNFNVFFGYEDAINSLNDKVLIYGFASIVFGIVALLFFSFIIRKLGLDAINSYFINPLMLSLGLTMFVSILPTIVFYVVALDLPAVKIVYSWIAIFIGMFLFVSINLKTIKSVFKESNKVSQQEEFRNRNR</sequence>
<evidence type="ECO:0000313" key="2">
    <source>
        <dbReference type="EMBL" id="MBS7230260.1"/>
    </source>
</evidence>
<keyword evidence="1" id="KW-1133">Transmembrane helix</keyword>
<name>A0ABS5P8U7_9FLAO</name>
<keyword evidence="1" id="KW-0472">Membrane</keyword>
<feature type="transmembrane region" description="Helical" evidence="1">
    <location>
        <begin position="91"/>
        <end position="109"/>
    </location>
</feature>
<keyword evidence="3" id="KW-1185">Reference proteome</keyword>
<proteinExistence type="predicted"/>
<keyword evidence="1" id="KW-0812">Transmembrane</keyword>
<evidence type="ECO:0000256" key="1">
    <source>
        <dbReference type="SAM" id="Phobius"/>
    </source>
</evidence>
<organism evidence="2 3">
    <name type="scientific">Flavobacterium psychroterrae</name>
    <dbReference type="NCBI Taxonomy" id="2133767"/>
    <lineage>
        <taxon>Bacteria</taxon>
        <taxon>Pseudomonadati</taxon>
        <taxon>Bacteroidota</taxon>
        <taxon>Flavobacteriia</taxon>
        <taxon>Flavobacteriales</taxon>
        <taxon>Flavobacteriaceae</taxon>
        <taxon>Flavobacterium</taxon>
    </lineage>
</organism>
<accession>A0ABS5P8U7</accession>
<dbReference type="EMBL" id="JAGYVZ010000003">
    <property type="protein sequence ID" value="MBS7230260.1"/>
    <property type="molecule type" value="Genomic_DNA"/>
</dbReference>
<evidence type="ECO:0000313" key="3">
    <source>
        <dbReference type="Proteomes" id="UP000722625"/>
    </source>
</evidence>
<dbReference type="Proteomes" id="UP000722625">
    <property type="component" value="Unassembled WGS sequence"/>
</dbReference>
<comment type="caution">
    <text evidence="2">The sequence shown here is derived from an EMBL/GenBank/DDBJ whole genome shotgun (WGS) entry which is preliminary data.</text>
</comment>